<comment type="similarity">
    <text evidence="1">Belongs to the DegT/DnrJ/EryC1 family.</text>
</comment>
<sequence>MIPLSIPHLAGNEWTYVKECLDTGWVSTAGAYVSRFEEDIAAFTRSKYAISCMNGTAGLHTAMNLLGIGRGDYVLAPNLTFVATLNAISYTKADPLLIDVDPASWQLDLKLLERWLAEHTSITDTVCTLREDGRRIAAIMPVHVLGNLCDMDRLQQLSEAYHIPIIEDSTEALGSTFKGQHAGTFGVFGTSSFNGNKIITTGGGGMVFTQDEHLATRAKHLTTTAKTDPLDYFHDEVGYNYRLVNVLAAIGVAQLEQLPDLIRRKKHMDAYYREQLGGVGDISFQRITPGVDPNCWLFTFRTGRMRELLTYLNDRGIQSRPFWTPMHDLPMYERLRYVTEANNARAVHATAISIPSSSGLTDDQLAEVVGHVRAFYS</sequence>
<keyword evidence="2" id="KW-0808">Transferase</keyword>
<dbReference type="InterPro" id="IPR015421">
    <property type="entry name" value="PyrdxlP-dep_Trfase_major"/>
</dbReference>
<name>A0ABN8EYV1_9BACT</name>
<reference evidence="2" key="1">
    <citation type="submission" date="2021-12" db="EMBL/GenBank/DDBJ databases">
        <authorList>
            <person name="Rodrigo-Torres L."/>
            <person name="Arahal R. D."/>
            <person name="Lucena T."/>
        </authorList>
    </citation>
    <scope>NUCLEOTIDE SEQUENCE</scope>
    <source>
        <strain evidence="2">CECT 8419</strain>
    </source>
</reference>
<proteinExistence type="inferred from homology"/>
<dbReference type="Pfam" id="PF01041">
    <property type="entry name" value="DegT_DnrJ_EryC1"/>
    <property type="match status" value="1"/>
</dbReference>
<gene>
    <name evidence="2" type="primary">rfbE</name>
    <name evidence="2" type="ORF">LEM8419_00272</name>
</gene>
<keyword evidence="3" id="KW-1185">Reference proteome</keyword>
<dbReference type="InterPro" id="IPR000653">
    <property type="entry name" value="DegT/StrS_aminotransferase"/>
</dbReference>
<dbReference type="InterPro" id="IPR026385">
    <property type="entry name" value="LegC-like"/>
</dbReference>
<organism evidence="2 3">
    <name type="scientific">Neolewinella maritima</name>
    <dbReference type="NCBI Taxonomy" id="1383882"/>
    <lineage>
        <taxon>Bacteria</taxon>
        <taxon>Pseudomonadati</taxon>
        <taxon>Bacteroidota</taxon>
        <taxon>Saprospiria</taxon>
        <taxon>Saprospirales</taxon>
        <taxon>Lewinellaceae</taxon>
        <taxon>Neolewinella</taxon>
    </lineage>
</organism>
<dbReference type="SUPFAM" id="SSF53383">
    <property type="entry name" value="PLP-dependent transferases"/>
    <property type="match status" value="1"/>
</dbReference>
<dbReference type="RefSeq" id="WP_238749177.1">
    <property type="nucleotide sequence ID" value="NZ_CAKLPZ010000001.1"/>
</dbReference>
<keyword evidence="2" id="KW-0032">Aminotransferase</keyword>
<dbReference type="Gene3D" id="3.40.640.10">
    <property type="entry name" value="Type I PLP-dependent aspartate aminotransferase-like (Major domain)"/>
    <property type="match status" value="1"/>
</dbReference>
<dbReference type="InterPro" id="IPR015424">
    <property type="entry name" value="PyrdxlP-dep_Trfase"/>
</dbReference>
<dbReference type="EC" id="2.6.1.102" evidence="2"/>
<accession>A0ABN8EYV1</accession>
<dbReference type="GO" id="GO:0102933">
    <property type="term" value="F:GDP-4-dehydro-6-deoxy-D-mannose-4-aminotransferase activity"/>
    <property type="evidence" value="ECO:0007669"/>
    <property type="project" value="UniProtKB-EC"/>
</dbReference>
<protein>
    <submittedName>
        <fullName evidence="2">GDP-perosamine synthase</fullName>
        <ecNumber evidence="2">2.6.1.102</ecNumber>
    </submittedName>
</protein>
<dbReference type="Gene3D" id="3.90.1150.10">
    <property type="entry name" value="Aspartate Aminotransferase, domain 1"/>
    <property type="match status" value="1"/>
</dbReference>
<evidence type="ECO:0000313" key="2">
    <source>
        <dbReference type="EMBL" id="CAH0998977.1"/>
    </source>
</evidence>
<dbReference type="PIRSF" id="PIRSF000390">
    <property type="entry name" value="PLP_StrS"/>
    <property type="match status" value="1"/>
</dbReference>
<dbReference type="Proteomes" id="UP000837803">
    <property type="component" value="Unassembled WGS sequence"/>
</dbReference>
<dbReference type="NCBIfam" id="TIGR04181">
    <property type="entry name" value="NHT_00031"/>
    <property type="match status" value="1"/>
</dbReference>
<evidence type="ECO:0000256" key="1">
    <source>
        <dbReference type="RuleBase" id="RU004508"/>
    </source>
</evidence>
<dbReference type="CDD" id="cd00616">
    <property type="entry name" value="AHBA_syn"/>
    <property type="match status" value="1"/>
</dbReference>
<dbReference type="EMBL" id="CAKLPZ010000001">
    <property type="protein sequence ID" value="CAH0998977.1"/>
    <property type="molecule type" value="Genomic_DNA"/>
</dbReference>
<comment type="caution">
    <text evidence="2">The sequence shown here is derived from an EMBL/GenBank/DDBJ whole genome shotgun (WGS) entry which is preliminary data.</text>
</comment>
<dbReference type="PANTHER" id="PTHR30244">
    <property type="entry name" value="TRANSAMINASE"/>
    <property type="match status" value="1"/>
</dbReference>
<dbReference type="PANTHER" id="PTHR30244:SF30">
    <property type="entry name" value="BLR5990 PROTEIN"/>
    <property type="match status" value="1"/>
</dbReference>
<dbReference type="InterPro" id="IPR015422">
    <property type="entry name" value="PyrdxlP-dep_Trfase_small"/>
</dbReference>
<keyword evidence="1" id="KW-0663">Pyridoxal phosphate</keyword>
<evidence type="ECO:0000313" key="3">
    <source>
        <dbReference type="Proteomes" id="UP000837803"/>
    </source>
</evidence>